<dbReference type="AlphaFoldDB" id="A0A133VLY7"/>
<dbReference type="Gene3D" id="3.40.50.1010">
    <property type="entry name" value="5'-nuclease"/>
    <property type="match status" value="1"/>
</dbReference>
<keyword evidence="2" id="KW-1185">Reference proteome</keyword>
<organism evidence="1 2">
    <name type="scientific">candidate division MSBL1 archaeon SCGC-AAA382K21</name>
    <dbReference type="NCBI Taxonomy" id="1698283"/>
    <lineage>
        <taxon>Archaea</taxon>
        <taxon>Methanobacteriati</taxon>
        <taxon>Methanobacteriota</taxon>
        <taxon>candidate division MSBL1</taxon>
    </lineage>
</organism>
<evidence type="ECO:0000313" key="2">
    <source>
        <dbReference type="Proteomes" id="UP000070504"/>
    </source>
</evidence>
<reference evidence="1 2" key="1">
    <citation type="journal article" date="2016" name="Sci. Rep.">
        <title>Metabolic traits of an uncultured archaeal lineage -MSBL1- from brine pools of the Red Sea.</title>
        <authorList>
            <person name="Mwirichia R."/>
            <person name="Alam I."/>
            <person name="Rashid M."/>
            <person name="Vinu M."/>
            <person name="Ba-Alawi W."/>
            <person name="Anthony Kamau A."/>
            <person name="Kamanda Ngugi D."/>
            <person name="Goker M."/>
            <person name="Klenk H.P."/>
            <person name="Bajic V."/>
            <person name="Stingl U."/>
        </authorList>
    </citation>
    <scope>NUCLEOTIDE SEQUENCE [LARGE SCALE GENOMIC DNA]</scope>
    <source>
        <strain evidence="1">SCGC-AAA382K21</strain>
    </source>
</reference>
<dbReference type="EMBL" id="LHYH01000003">
    <property type="protein sequence ID" value="KXB07462.1"/>
    <property type="molecule type" value="Genomic_DNA"/>
</dbReference>
<evidence type="ECO:0000313" key="1">
    <source>
        <dbReference type="EMBL" id="KXB07462.1"/>
    </source>
</evidence>
<sequence length="87" mass="10341">MSEKVMFFVNYRDVFDVSARMRLEFKIDYTKLRDILLEDRNLERAYLFSANKAPLSDKSKEFYQTMEDEGFEAVKILLKGGLTEKEK</sequence>
<comment type="caution">
    <text evidence="1">The sequence shown here is derived from an EMBL/GenBank/DDBJ whole genome shotgun (WGS) entry which is preliminary data.</text>
</comment>
<gene>
    <name evidence="1" type="ORF">AKJ54_00170</name>
</gene>
<protein>
    <submittedName>
        <fullName evidence="1">Uncharacterized protein</fullName>
    </submittedName>
</protein>
<accession>A0A133VLY7</accession>
<name>A0A133VLY7_9EURY</name>
<proteinExistence type="predicted"/>
<dbReference type="Proteomes" id="UP000070504">
    <property type="component" value="Unassembled WGS sequence"/>
</dbReference>